<dbReference type="SUPFAM" id="SSF52794">
    <property type="entry name" value="PTS system IIB component-like"/>
    <property type="match status" value="1"/>
</dbReference>
<evidence type="ECO:0000256" key="4">
    <source>
        <dbReference type="ARBA" id="ARBA00011909"/>
    </source>
</evidence>
<dbReference type="PANTHER" id="PTHR30181">
    <property type="entry name" value="MANNITOL PERMEASE IIC COMPONENT"/>
    <property type="match status" value="1"/>
</dbReference>
<dbReference type="GO" id="GO:0016301">
    <property type="term" value="F:kinase activity"/>
    <property type="evidence" value="ECO:0007669"/>
    <property type="project" value="UniProtKB-KW"/>
</dbReference>
<dbReference type="Gene3D" id="3.40.50.2300">
    <property type="match status" value="1"/>
</dbReference>
<keyword evidence="15 19" id="KW-1133">Transmembrane helix</keyword>
<dbReference type="PROSITE" id="PS00372">
    <property type="entry name" value="PTS_EIIA_TYPE_2_HIS"/>
    <property type="match status" value="1"/>
</dbReference>
<evidence type="ECO:0000256" key="13">
    <source>
        <dbReference type="ARBA" id="ARBA00022692"/>
    </source>
</evidence>
<protein>
    <recommendedName>
        <fullName evidence="5">PTS system mannitol-specific EIICBA component</fullName>
        <ecNumber evidence="4">2.7.1.197</ecNumber>
    </recommendedName>
    <alternativeName>
        <fullName evidence="17">EIICBA-Mtl</fullName>
    </alternativeName>
</protein>
<evidence type="ECO:0000313" key="23">
    <source>
        <dbReference type="EMBL" id="GKI19262.1"/>
    </source>
</evidence>
<evidence type="ECO:0000256" key="3">
    <source>
        <dbReference type="ARBA" id="ARBA00011738"/>
    </source>
</evidence>
<dbReference type="InterPro" id="IPR036095">
    <property type="entry name" value="PTS_EIIB-like_sf"/>
</dbReference>
<dbReference type="NCBIfam" id="TIGR00851">
    <property type="entry name" value="mtlA"/>
    <property type="match status" value="1"/>
</dbReference>
<evidence type="ECO:0000259" key="21">
    <source>
        <dbReference type="PROSITE" id="PS51099"/>
    </source>
</evidence>
<dbReference type="SUPFAM" id="SSF55804">
    <property type="entry name" value="Phoshotransferase/anion transport protein"/>
    <property type="match status" value="1"/>
</dbReference>
<dbReference type="CDD" id="cd05567">
    <property type="entry name" value="PTS_IIB_mannitol"/>
    <property type="match status" value="1"/>
</dbReference>
<dbReference type="InterPro" id="IPR029503">
    <property type="entry name" value="PTS_EIIB_mannitol"/>
</dbReference>
<evidence type="ECO:0000256" key="11">
    <source>
        <dbReference type="ARBA" id="ARBA00022679"/>
    </source>
</evidence>
<dbReference type="InterPro" id="IPR003501">
    <property type="entry name" value="PTS_EIIB_2/3"/>
</dbReference>
<evidence type="ECO:0000256" key="19">
    <source>
        <dbReference type="SAM" id="Phobius"/>
    </source>
</evidence>
<dbReference type="GO" id="GO:0005886">
    <property type="term" value="C:plasma membrane"/>
    <property type="evidence" value="ECO:0007669"/>
    <property type="project" value="UniProtKB-SubCell"/>
</dbReference>
<dbReference type="NCBIfam" id="NF011663">
    <property type="entry name" value="PRK15083.1"/>
    <property type="match status" value="1"/>
</dbReference>
<dbReference type="InterPro" id="IPR013014">
    <property type="entry name" value="PTS_EIIC_2"/>
</dbReference>
<dbReference type="Gene3D" id="3.40.930.10">
    <property type="entry name" value="Mannitol-specific EII, Chain A"/>
    <property type="match status" value="1"/>
</dbReference>
<keyword evidence="14" id="KW-0418">Kinase</keyword>
<evidence type="ECO:0000256" key="8">
    <source>
        <dbReference type="ARBA" id="ARBA00022519"/>
    </source>
</evidence>
<evidence type="ECO:0000256" key="14">
    <source>
        <dbReference type="ARBA" id="ARBA00022777"/>
    </source>
</evidence>
<keyword evidence="10" id="KW-0762">Sugar transport</keyword>
<feature type="transmembrane region" description="Helical" evidence="19">
    <location>
        <begin position="309"/>
        <end position="330"/>
    </location>
</feature>
<dbReference type="InterPro" id="IPR003352">
    <property type="entry name" value="PTS_EIIC"/>
</dbReference>
<dbReference type="GO" id="GO:0022872">
    <property type="term" value="F:protein-N(PI)-phosphohistidine-mannitol phosphotransferase system transmembrane transporter activity"/>
    <property type="evidence" value="ECO:0007669"/>
    <property type="project" value="InterPro"/>
</dbReference>
<dbReference type="InterPro" id="IPR016152">
    <property type="entry name" value="PTrfase/Anion_transptr"/>
</dbReference>
<feature type="transmembrane region" description="Helical" evidence="19">
    <location>
        <begin position="12"/>
        <end position="35"/>
    </location>
</feature>
<evidence type="ECO:0000256" key="2">
    <source>
        <dbReference type="ARBA" id="ARBA00004429"/>
    </source>
</evidence>
<dbReference type="PROSITE" id="PS51099">
    <property type="entry name" value="PTS_EIIB_TYPE_2"/>
    <property type="match status" value="1"/>
</dbReference>
<feature type="transmembrane region" description="Helical" evidence="19">
    <location>
        <begin position="76"/>
        <end position="107"/>
    </location>
</feature>
<proteinExistence type="predicted"/>
<sequence length="708" mass="73581">MRQQIQQFGRTLSGMVMPNIGAFIAWGFITALFIPEGWWPNGQLAQLVGPMLTYLLPLLIAYTAGRNVAGERGGVIGAIAAVGVIVGSDIPMFIGAMIMGPLAGYAIRRFDRMVEGRVKAGFEMLVSNFSIGILGMLLAVLGYYVVGSVVTGLTMLISSGAELVIRHGLLPLVSLFVEPAKVLFLNNAVNHGIFSPIGIEQARETGQSIMFLLETNPGPGLGVLLAYWLFGRGNARQSAPGAVIIQFFGGIHEIYFPYILARPVLIVAAIAGSAAGLLFFSLTDAGLVAPASPGSILSVLAMAPKGKTLIVLLGVVISAAVSLLVAAPFIRRASKTETEGDPAVGKLPQSAAGISPHAAGRPVRKVIFACDAGMGSSALGATRFRRRLRDAGIGVAVGNSAADRIPSDADVVVCQSVLAERIAAAAKDAELIVIDNFLSDPGLDALFARLESAKPTAAGPGTVSCGEPDSDMSDARLAEAVLPSDVCDARSAGATPSSETSAFRPAETTASPDMPATRLAETTPSCGVSGSRSAQSALSCDQSGLRGAAADSAPQPEETASAPKDAAPDGAILQPGNIRVGLPAEPKEEAIRRAGELLVAGGYARPEYVDAMLRREELATTCLGMGLAIPHGTSDAKERVLRSGIVVLQYPDGVDFDGEKAHLIVGIAGVGDEHLEILARLSASFEDEELLQRLMTATDPQVIYDVLK</sequence>
<comment type="caution">
    <text evidence="23">The sequence shown here is derived from an EMBL/GenBank/DDBJ whole genome shotgun (WGS) entry which is preliminary data.</text>
</comment>
<keyword evidence="13 19" id="KW-0812">Transmembrane</keyword>
<accession>A0AA37KNJ1</accession>
<comment type="catalytic activity">
    <reaction evidence="1">
        <text>D-mannitol(out) + N(pros)-phospho-L-histidyl-[protein] = D-mannitol 1-phosphate(in) + L-histidyl-[protein]</text>
        <dbReference type="Rhea" id="RHEA:33363"/>
        <dbReference type="Rhea" id="RHEA-COMP:9745"/>
        <dbReference type="Rhea" id="RHEA-COMP:9746"/>
        <dbReference type="ChEBI" id="CHEBI:16899"/>
        <dbReference type="ChEBI" id="CHEBI:29979"/>
        <dbReference type="ChEBI" id="CHEBI:61381"/>
        <dbReference type="ChEBI" id="CHEBI:64837"/>
        <dbReference type="EC" id="2.7.1.197"/>
    </reaction>
</comment>
<reference evidence="23" key="1">
    <citation type="submission" date="2022-01" db="EMBL/GenBank/DDBJ databases">
        <title>Novel bile acid biosynthetic pathways are enriched in the microbiome of centenarians.</title>
        <authorList>
            <person name="Sato Y."/>
            <person name="Atarashi K."/>
            <person name="Plichta R.D."/>
            <person name="Arai Y."/>
            <person name="Sasajima S."/>
            <person name="Kearney M.S."/>
            <person name="Suda W."/>
            <person name="Takeshita K."/>
            <person name="Sasaki T."/>
            <person name="Okamoto S."/>
            <person name="Skelly N.A."/>
            <person name="Okamura Y."/>
            <person name="Vlamakis H."/>
            <person name="Li Y."/>
            <person name="Tanoue T."/>
            <person name="Takei H."/>
            <person name="Nittono H."/>
            <person name="Narushima S."/>
            <person name="Irie J."/>
            <person name="Itoh H."/>
            <person name="Moriya K."/>
            <person name="Sugiura Y."/>
            <person name="Suematsu M."/>
            <person name="Moritoki N."/>
            <person name="Shibata S."/>
            <person name="Littman R.D."/>
            <person name="Fischbach A.M."/>
            <person name="Uwamino Y."/>
            <person name="Inoue T."/>
            <person name="Honda A."/>
            <person name="Hattori M."/>
            <person name="Murai T."/>
            <person name="Xavier J.R."/>
            <person name="Hirose N."/>
            <person name="Honda K."/>
        </authorList>
    </citation>
    <scope>NUCLEOTIDE SEQUENCE</scope>
    <source>
        <strain evidence="23">CE91-St16</strain>
    </source>
</reference>
<feature type="transmembrane region" description="Helical" evidence="19">
    <location>
        <begin position="266"/>
        <end position="288"/>
    </location>
</feature>
<dbReference type="PANTHER" id="PTHR30181:SF2">
    <property type="entry name" value="PTS SYSTEM MANNITOL-SPECIFIC EIICBA COMPONENT"/>
    <property type="match status" value="1"/>
</dbReference>
<name>A0AA37KNJ1_9BACT</name>
<dbReference type="Pfam" id="PF00359">
    <property type="entry name" value="PTS_EIIA_2"/>
    <property type="match status" value="1"/>
</dbReference>
<feature type="domain" description="PTS EIIC type-2" evidence="22">
    <location>
        <begin position="8"/>
        <end position="339"/>
    </location>
</feature>
<dbReference type="InterPro" id="IPR050893">
    <property type="entry name" value="Sugar_PTS"/>
</dbReference>
<evidence type="ECO:0000313" key="24">
    <source>
        <dbReference type="Proteomes" id="UP001055105"/>
    </source>
</evidence>
<dbReference type="EMBL" id="BQOL01000001">
    <property type="protein sequence ID" value="GKI19262.1"/>
    <property type="molecule type" value="Genomic_DNA"/>
</dbReference>
<feature type="region of interest" description="Disordered" evidence="18">
    <location>
        <begin position="488"/>
        <end position="576"/>
    </location>
</feature>
<organism evidence="23 24">
    <name type="scientific">Alistipes finegoldii</name>
    <dbReference type="NCBI Taxonomy" id="214856"/>
    <lineage>
        <taxon>Bacteria</taxon>
        <taxon>Pseudomonadati</taxon>
        <taxon>Bacteroidota</taxon>
        <taxon>Bacteroidia</taxon>
        <taxon>Bacteroidales</taxon>
        <taxon>Rikenellaceae</taxon>
        <taxon>Alistipes</taxon>
    </lineage>
</organism>
<dbReference type="RefSeq" id="WP_244076632.1">
    <property type="nucleotide sequence ID" value="NZ_AP025581.1"/>
</dbReference>
<dbReference type="GO" id="GO:0090563">
    <property type="term" value="F:protein-phosphocysteine-sugar phosphotransferase activity"/>
    <property type="evidence" value="ECO:0007669"/>
    <property type="project" value="TreeGrafter"/>
</dbReference>
<feature type="transmembrane region" description="Helical" evidence="19">
    <location>
        <begin position="47"/>
        <end position="64"/>
    </location>
</feature>
<dbReference type="InterPro" id="IPR002178">
    <property type="entry name" value="PTS_EIIA_type-2_dom"/>
</dbReference>
<feature type="transmembrane region" description="Helical" evidence="19">
    <location>
        <begin position="209"/>
        <end position="230"/>
    </location>
</feature>
<dbReference type="Proteomes" id="UP001055105">
    <property type="component" value="Unassembled WGS sequence"/>
</dbReference>
<dbReference type="EC" id="2.7.1.197" evidence="4"/>
<comment type="subunit">
    <text evidence="3">Homodimer.</text>
</comment>
<evidence type="ECO:0000256" key="9">
    <source>
        <dbReference type="ARBA" id="ARBA00022553"/>
    </source>
</evidence>
<dbReference type="PROSITE" id="PS51094">
    <property type="entry name" value="PTS_EIIA_TYPE_2"/>
    <property type="match status" value="1"/>
</dbReference>
<evidence type="ECO:0000256" key="17">
    <source>
        <dbReference type="ARBA" id="ARBA00030684"/>
    </source>
</evidence>
<dbReference type="Pfam" id="PF02378">
    <property type="entry name" value="PTS_EIIC"/>
    <property type="match status" value="1"/>
</dbReference>
<dbReference type="CDD" id="cd00211">
    <property type="entry name" value="PTS_IIA_fru"/>
    <property type="match status" value="1"/>
</dbReference>
<evidence type="ECO:0000256" key="7">
    <source>
        <dbReference type="ARBA" id="ARBA00022475"/>
    </source>
</evidence>
<feature type="domain" description="PTS EIIA type-2" evidence="20">
    <location>
        <begin position="571"/>
        <end position="708"/>
    </location>
</feature>
<keyword evidence="8" id="KW-0997">Cell inner membrane</keyword>
<evidence type="ECO:0000256" key="15">
    <source>
        <dbReference type="ARBA" id="ARBA00022989"/>
    </source>
</evidence>
<gene>
    <name evidence="23" type="ORF">CE91St16_21700</name>
</gene>
<evidence type="ECO:0000256" key="5">
    <source>
        <dbReference type="ARBA" id="ARBA00015039"/>
    </source>
</evidence>
<keyword evidence="12" id="KW-0598">Phosphotransferase system</keyword>
<keyword evidence="9" id="KW-0597">Phosphoprotein</keyword>
<evidence type="ECO:0000256" key="6">
    <source>
        <dbReference type="ARBA" id="ARBA00022448"/>
    </source>
</evidence>
<evidence type="ECO:0000256" key="1">
    <source>
        <dbReference type="ARBA" id="ARBA00001655"/>
    </source>
</evidence>
<keyword evidence="16 19" id="KW-0472">Membrane</keyword>
<evidence type="ECO:0000259" key="20">
    <source>
        <dbReference type="PROSITE" id="PS51094"/>
    </source>
</evidence>
<keyword evidence="7" id="KW-1003">Cell membrane</keyword>
<dbReference type="Pfam" id="PF02302">
    <property type="entry name" value="PTS_IIB"/>
    <property type="match status" value="1"/>
</dbReference>
<dbReference type="PROSITE" id="PS51104">
    <property type="entry name" value="PTS_EIIC_TYPE_2"/>
    <property type="match status" value="1"/>
</dbReference>
<dbReference type="InterPro" id="IPR004718">
    <property type="entry name" value="PTS_IIC_mtl"/>
</dbReference>
<evidence type="ECO:0000259" key="22">
    <source>
        <dbReference type="PROSITE" id="PS51104"/>
    </source>
</evidence>
<keyword evidence="11" id="KW-0808">Transferase</keyword>
<dbReference type="GO" id="GO:0009401">
    <property type="term" value="P:phosphoenolpyruvate-dependent sugar phosphotransferase system"/>
    <property type="evidence" value="ECO:0007669"/>
    <property type="project" value="UniProtKB-KW"/>
</dbReference>
<comment type="subcellular location">
    <subcellularLocation>
        <location evidence="2">Cell inner membrane</location>
        <topology evidence="2">Multi-pass membrane protein</topology>
    </subcellularLocation>
</comment>
<dbReference type="InterPro" id="IPR013011">
    <property type="entry name" value="PTS_EIIB_2"/>
</dbReference>
<feature type="domain" description="PTS EIIB type-2" evidence="21">
    <location>
        <begin position="364"/>
        <end position="458"/>
    </location>
</feature>
<dbReference type="AlphaFoldDB" id="A0AA37KNJ1"/>
<feature type="compositionally biased region" description="Polar residues" evidence="18">
    <location>
        <begin position="520"/>
        <end position="542"/>
    </location>
</feature>
<evidence type="ECO:0000256" key="10">
    <source>
        <dbReference type="ARBA" id="ARBA00022597"/>
    </source>
</evidence>
<evidence type="ECO:0000256" key="18">
    <source>
        <dbReference type="SAM" id="MobiDB-lite"/>
    </source>
</evidence>
<feature type="transmembrane region" description="Helical" evidence="19">
    <location>
        <begin position="127"/>
        <end position="157"/>
    </location>
</feature>
<keyword evidence="6" id="KW-0813">Transport</keyword>
<evidence type="ECO:0000256" key="16">
    <source>
        <dbReference type="ARBA" id="ARBA00023136"/>
    </source>
</evidence>
<evidence type="ECO:0000256" key="12">
    <source>
        <dbReference type="ARBA" id="ARBA00022683"/>
    </source>
</evidence>